<protein>
    <submittedName>
        <fullName evidence="1">Uncharacterized protein</fullName>
    </submittedName>
</protein>
<dbReference type="OrthoDB" id="9803927at2"/>
<dbReference type="AlphaFoldDB" id="A0A2S6IN94"/>
<comment type="caution">
    <text evidence="1">The sequence shown here is derived from an EMBL/GenBank/DDBJ whole genome shotgun (WGS) entry which is preliminary data.</text>
</comment>
<reference evidence="1 2" key="1">
    <citation type="submission" date="2018-02" db="EMBL/GenBank/DDBJ databases">
        <title>Genomic Encyclopedia of Archaeal and Bacterial Type Strains, Phase II (KMG-II): from individual species to whole genera.</title>
        <authorList>
            <person name="Goeker M."/>
        </authorList>
    </citation>
    <scope>NUCLEOTIDE SEQUENCE [LARGE SCALE GENOMIC DNA]</scope>
    <source>
        <strain evidence="1 2">DSM 16809</strain>
    </source>
</reference>
<dbReference type="RefSeq" id="WP_104514913.1">
    <property type="nucleotide sequence ID" value="NZ_MQVW01000002.1"/>
</dbReference>
<evidence type="ECO:0000313" key="1">
    <source>
        <dbReference type="EMBL" id="PPK95610.1"/>
    </source>
</evidence>
<organism evidence="1 2">
    <name type="scientific">Nonlabens xylanidelens</name>
    <dbReference type="NCBI Taxonomy" id="191564"/>
    <lineage>
        <taxon>Bacteria</taxon>
        <taxon>Pseudomonadati</taxon>
        <taxon>Bacteroidota</taxon>
        <taxon>Flavobacteriia</taxon>
        <taxon>Flavobacteriales</taxon>
        <taxon>Flavobacteriaceae</taxon>
        <taxon>Nonlabens</taxon>
    </lineage>
</organism>
<dbReference type="PROSITE" id="PS51257">
    <property type="entry name" value="PROKAR_LIPOPROTEIN"/>
    <property type="match status" value="1"/>
</dbReference>
<dbReference type="EMBL" id="PTJE01000002">
    <property type="protein sequence ID" value="PPK95610.1"/>
    <property type="molecule type" value="Genomic_DNA"/>
</dbReference>
<evidence type="ECO:0000313" key="2">
    <source>
        <dbReference type="Proteomes" id="UP000239002"/>
    </source>
</evidence>
<keyword evidence="2" id="KW-1185">Reference proteome</keyword>
<accession>A0A2S6IN94</accession>
<name>A0A2S6IN94_9FLAO</name>
<gene>
    <name evidence="1" type="ORF">LY01_01201</name>
</gene>
<dbReference type="Proteomes" id="UP000239002">
    <property type="component" value="Unassembled WGS sequence"/>
</dbReference>
<proteinExistence type="predicted"/>
<sequence length="557" mass="61088">MNKYLALIAFVSILFACTTDRDFEIDSITAPEDPTFELVHYWNFNDISSLETLIAPTQTTGGALMTYEGDRFDDVDDSILLNARNNDIEGDALRLRNPSGNFTVDLPTNGYEDAIVTYAAKRSGSGAQQQTFFYTTDGTTFTQAGLENTSYGVTETYVLRQFDFTNIPEADNNPNFKIRIEFNINADGSTGNSRFDNFTLDAVPTVDAAGQSELFHYWDFNDDTDLITLITPNVGDGSLSYFGATFDDVNGSDLNARNLADAGKGLRLRNPSADFIMNIPTTGRKNIEVKFAITRSGSGSQDFNISYTTDGTTYTDAGLSLSNFLIIESYELREFDFTGIAGVDNNPNFKVKLTFDQTSSTATSGNSRFDNLSVEGEVDNSTPQASNSQFELFQYWNFNDDTDLVTLITPNVGNGVLEYNGASFDDVGGSDINARNMDADGRALRLRNPSGDFIMNLPSTGYKNLSLKFAVTRSGSGSQTFDIAYTVDGTNYIDTGISPTTYTVIEDYELREFDLSSITDVNNNANFKVRITFDAISAAATSGNSRFDNLSLEGDSL</sequence>